<name>A0AAV6KYY5_9ERIC</name>
<evidence type="ECO:0000313" key="2">
    <source>
        <dbReference type="Proteomes" id="UP000823749"/>
    </source>
</evidence>
<dbReference type="Proteomes" id="UP000823749">
    <property type="component" value="Chromosome 3"/>
</dbReference>
<reference evidence="1" key="1">
    <citation type="submission" date="2020-08" db="EMBL/GenBank/DDBJ databases">
        <title>Plant Genome Project.</title>
        <authorList>
            <person name="Zhang R.-G."/>
        </authorList>
    </citation>
    <scope>NUCLEOTIDE SEQUENCE</scope>
    <source>
        <strain evidence="1">WSP0</strain>
        <tissue evidence="1">Leaf</tissue>
    </source>
</reference>
<proteinExistence type="predicted"/>
<accession>A0AAV6KYY5</accession>
<organism evidence="1 2">
    <name type="scientific">Rhododendron griersonianum</name>
    <dbReference type="NCBI Taxonomy" id="479676"/>
    <lineage>
        <taxon>Eukaryota</taxon>
        <taxon>Viridiplantae</taxon>
        <taxon>Streptophyta</taxon>
        <taxon>Embryophyta</taxon>
        <taxon>Tracheophyta</taxon>
        <taxon>Spermatophyta</taxon>
        <taxon>Magnoliopsida</taxon>
        <taxon>eudicotyledons</taxon>
        <taxon>Gunneridae</taxon>
        <taxon>Pentapetalae</taxon>
        <taxon>asterids</taxon>
        <taxon>Ericales</taxon>
        <taxon>Ericaceae</taxon>
        <taxon>Ericoideae</taxon>
        <taxon>Rhodoreae</taxon>
        <taxon>Rhododendron</taxon>
    </lineage>
</organism>
<protein>
    <recommendedName>
        <fullName evidence="3">Ycf15</fullName>
    </recommendedName>
</protein>
<dbReference type="EMBL" id="JACTNZ010000003">
    <property type="protein sequence ID" value="KAG5557995.1"/>
    <property type="molecule type" value="Genomic_DNA"/>
</dbReference>
<sequence>MRAPSNKQKCERRSQPLNCILNGSDSWIICSHEQISVCANRSSANPDHSKHNPTAVNRSLHFCLFEDAIIRS</sequence>
<dbReference type="AlphaFoldDB" id="A0AAV6KYY5"/>
<keyword evidence="2" id="KW-1185">Reference proteome</keyword>
<comment type="caution">
    <text evidence="1">The sequence shown here is derived from an EMBL/GenBank/DDBJ whole genome shotgun (WGS) entry which is preliminary data.</text>
</comment>
<evidence type="ECO:0000313" key="1">
    <source>
        <dbReference type="EMBL" id="KAG5557995.1"/>
    </source>
</evidence>
<evidence type="ECO:0008006" key="3">
    <source>
        <dbReference type="Google" id="ProtNLM"/>
    </source>
</evidence>
<gene>
    <name evidence="1" type="ORF">RHGRI_008041</name>
</gene>